<dbReference type="EMBL" id="CACRXK020012733">
    <property type="protein sequence ID" value="CAB4023885.1"/>
    <property type="molecule type" value="Genomic_DNA"/>
</dbReference>
<keyword evidence="10" id="KW-0378">Hydrolase</keyword>
<evidence type="ECO:0000313" key="11">
    <source>
        <dbReference type="Proteomes" id="UP001152795"/>
    </source>
</evidence>
<dbReference type="OrthoDB" id="5982332at2759"/>
<dbReference type="Pfam" id="PF00271">
    <property type="entry name" value="Helicase_C"/>
    <property type="match status" value="1"/>
</dbReference>
<dbReference type="SMART" id="SM00490">
    <property type="entry name" value="HELICc"/>
    <property type="match status" value="1"/>
</dbReference>
<dbReference type="GO" id="GO:0005524">
    <property type="term" value="F:ATP binding"/>
    <property type="evidence" value="ECO:0007669"/>
    <property type="project" value="UniProtKB-KW"/>
</dbReference>
<evidence type="ECO:0000256" key="8">
    <source>
        <dbReference type="ARBA" id="ARBA00044566"/>
    </source>
</evidence>
<evidence type="ECO:0000256" key="9">
    <source>
        <dbReference type="SAM" id="MobiDB-lite"/>
    </source>
</evidence>
<evidence type="ECO:0000256" key="7">
    <source>
        <dbReference type="ARBA" id="ARBA00034808"/>
    </source>
</evidence>
<dbReference type="Proteomes" id="UP001152795">
    <property type="component" value="Unassembled WGS sequence"/>
</dbReference>
<protein>
    <recommendedName>
        <fullName evidence="7">DNA 3'-5' helicase</fullName>
        <ecNumber evidence="7">5.6.2.4</ecNumber>
    </recommendedName>
    <alternativeName>
        <fullName evidence="8">DNA 3'-5' helicase Q1</fullName>
    </alternativeName>
</protein>
<dbReference type="GO" id="GO:0009378">
    <property type="term" value="F:four-way junction helicase activity"/>
    <property type="evidence" value="ECO:0007669"/>
    <property type="project" value="TreeGrafter"/>
</dbReference>
<dbReference type="AlphaFoldDB" id="A0A6S7IWV6"/>
<sequence length="410" mass="46058">MKVSLNSFFHGIRFALQKCKFDGVFLKVKQYKILDALISGRDVIGVLPTGYGKSIIFQLLPFLHEYHSISDAGNIVIVVAPLNALIEDQIKSLRKRGVSAGMLRTKPQNMRTIADNTNCDSDSDSNTDENNIDNELEQDAGNELSSIRSGKFRLLFIHPEGFISCREGRKILTSEPYQKNVVCCVVDEAHLVHEWGEDFRPDFSKLSQLRALFPCTPMLALTASAHQKVLKRKPSVFGSESYERILCPIAKELKTTLINYPLTIIYLPLKWCGHAFKLFIQILQEKSYFPAGETHDPSKCLFAQFHAAQTDKMKSEILEQLTGESERHNIRVVFATVAIGLGVNIPNVRQVIHIGPPRTIESYYQEIGRAGRDGRSARAVLYYSGSEIATNKPGMTDEMRVFCPTVKTCL</sequence>
<evidence type="ECO:0000256" key="6">
    <source>
        <dbReference type="ARBA" id="ARBA00034617"/>
    </source>
</evidence>
<dbReference type="GO" id="GO:0000724">
    <property type="term" value="P:double-strand break repair via homologous recombination"/>
    <property type="evidence" value="ECO:0007669"/>
    <property type="project" value="TreeGrafter"/>
</dbReference>
<name>A0A6S7IWV6_PARCT</name>
<dbReference type="GO" id="GO:0005694">
    <property type="term" value="C:chromosome"/>
    <property type="evidence" value="ECO:0007669"/>
    <property type="project" value="TreeGrafter"/>
</dbReference>
<dbReference type="GO" id="GO:0005737">
    <property type="term" value="C:cytoplasm"/>
    <property type="evidence" value="ECO:0007669"/>
    <property type="project" value="TreeGrafter"/>
</dbReference>
<reference evidence="10" key="1">
    <citation type="submission" date="2020-04" db="EMBL/GenBank/DDBJ databases">
        <authorList>
            <person name="Alioto T."/>
            <person name="Alioto T."/>
            <person name="Gomez Garrido J."/>
        </authorList>
    </citation>
    <scope>NUCLEOTIDE SEQUENCE</scope>
    <source>
        <strain evidence="10">A484AB</strain>
    </source>
</reference>
<dbReference type="PANTHER" id="PTHR13710">
    <property type="entry name" value="DNA HELICASE RECQ FAMILY MEMBER"/>
    <property type="match status" value="1"/>
</dbReference>
<dbReference type="InterPro" id="IPR001650">
    <property type="entry name" value="Helicase_C-like"/>
</dbReference>
<evidence type="ECO:0000256" key="1">
    <source>
        <dbReference type="ARBA" id="ARBA00005446"/>
    </source>
</evidence>
<dbReference type="SUPFAM" id="SSF52540">
    <property type="entry name" value="P-loop containing nucleoside triphosphate hydrolases"/>
    <property type="match status" value="1"/>
</dbReference>
<gene>
    <name evidence="10" type="ORF">PACLA_8A084759</name>
</gene>
<dbReference type="InterPro" id="IPR027417">
    <property type="entry name" value="P-loop_NTPase"/>
</dbReference>
<keyword evidence="2" id="KW-0547">Nucleotide-binding</keyword>
<dbReference type="SMART" id="SM00487">
    <property type="entry name" value="DEXDc"/>
    <property type="match status" value="1"/>
</dbReference>
<dbReference type="EC" id="5.6.2.4" evidence="7"/>
<dbReference type="Gene3D" id="3.40.50.300">
    <property type="entry name" value="P-loop containing nucleotide triphosphate hydrolases"/>
    <property type="match status" value="2"/>
</dbReference>
<evidence type="ECO:0000256" key="2">
    <source>
        <dbReference type="ARBA" id="ARBA00022741"/>
    </source>
</evidence>
<dbReference type="Pfam" id="PF00270">
    <property type="entry name" value="DEAD"/>
    <property type="match status" value="1"/>
</dbReference>
<evidence type="ECO:0000256" key="5">
    <source>
        <dbReference type="ARBA" id="ARBA00023235"/>
    </source>
</evidence>
<keyword evidence="11" id="KW-1185">Reference proteome</keyword>
<dbReference type="InterPro" id="IPR014001">
    <property type="entry name" value="Helicase_ATP-bd"/>
</dbReference>
<comment type="caution">
    <text evidence="10">The sequence shown here is derived from an EMBL/GenBank/DDBJ whole genome shotgun (WGS) entry which is preliminary data.</text>
</comment>
<dbReference type="PROSITE" id="PS51192">
    <property type="entry name" value="HELICASE_ATP_BIND_1"/>
    <property type="match status" value="1"/>
</dbReference>
<dbReference type="InterPro" id="IPR011545">
    <property type="entry name" value="DEAD/DEAH_box_helicase_dom"/>
</dbReference>
<comment type="similarity">
    <text evidence="1">Belongs to the helicase family. RecQ subfamily.</text>
</comment>
<comment type="catalytic activity">
    <reaction evidence="6">
        <text>Couples ATP hydrolysis with the unwinding of duplex DNA by translocating in the 3'-5' direction.</text>
        <dbReference type="EC" id="5.6.2.4"/>
    </reaction>
</comment>
<feature type="region of interest" description="Disordered" evidence="9">
    <location>
        <begin position="111"/>
        <end position="133"/>
    </location>
</feature>
<evidence type="ECO:0000256" key="4">
    <source>
        <dbReference type="ARBA" id="ARBA00023125"/>
    </source>
</evidence>
<keyword evidence="10" id="KW-0347">Helicase</keyword>
<keyword evidence="4" id="KW-0238">DNA-binding</keyword>
<dbReference type="PANTHER" id="PTHR13710:SF105">
    <property type="entry name" value="ATP-DEPENDENT DNA HELICASE Q1"/>
    <property type="match status" value="1"/>
</dbReference>
<organism evidence="10 11">
    <name type="scientific">Paramuricea clavata</name>
    <name type="common">Red gorgonian</name>
    <name type="synonym">Violescent sea-whip</name>
    <dbReference type="NCBI Taxonomy" id="317549"/>
    <lineage>
        <taxon>Eukaryota</taxon>
        <taxon>Metazoa</taxon>
        <taxon>Cnidaria</taxon>
        <taxon>Anthozoa</taxon>
        <taxon>Octocorallia</taxon>
        <taxon>Malacalcyonacea</taxon>
        <taxon>Plexauridae</taxon>
        <taxon>Paramuricea</taxon>
    </lineage>
</organism>
<feature type="compositionally biased region" description="Acidic residues" evidence="9">
    <location>
        <begin position="121"/>
        <end position="133"/>
    </location>
</feature>
<dbReference type="PROSITE" id="PS51194">
    <property type="entry name" value="HELICASE_CTER"/>
    <property type="match status" value="1"/>
</dbReference>
<proteinExistence type="inferred from homology"/>
<evidence type="ECO:0000256" key="3">
    <source>
        <dbReference type="ARBA" id="ARBA00022840"/>
    </source>
</evidence>
<keyword evidence="5" id="KW-0413">Isomerase</keyword>
<evidence type="ECO:0000313" key="10">
    <source>
        <dbReference type="EMBL" id="CAB4023885.1"/>
    </source>
</evidence>
<accession>A0A6S7IWV6</accession>
<dbReference type="GO" id="GO:0003677">
    <property type="term" value="F:DNA binding"/>
    <property type="evidence" value="ECO:0007669"/>
    <property type="project" value="UniProtKB-KW"/>
</dbReference>
<dbReference type="GO" id="GO:0043138">
    <property type="term" value="F:3'-5' DNA helicase activity"/>
    <property type="evidence" value="ECO:0007669"/>
    <property type="project" value="UniProtKB-EC"/>
</dbReference>
<keyword evidence="3" id="KW-0067">ATP-binding</keyword>